<keyword evidence="3 9" id="KW-0479">Metal-binding</keyword>
<dbReference type="InterPro" id="IPR013785">
    <property type="entry name" value="Aldolase_TIM"/>
</dbReference>
<sequence>MTARKSARNPEDRCRLYLITPPRLDDPAAFAETLAAALDGGDVACLQLRLKDVDDDTVRRVAEVLVPVAQARDVAVIMNDRPDLAVETGCDGVHVGQEDSPLDAARRIVGPDRIVGVTCHDSRHLAMEAGEGGADYVAFGAFFPTDTKEAKTRAEVDLLQWWAQAMIVPVVAIGGIGPDNARPLIEAGADFLAVSAGVWAWPDGPRDAVTRLNALMEEHSPEREKV</sequence>
<evidence type="ECO:0000256" key="1">
    <source>
        <dbReference type="ARBA" id="ARBA00005165"/>
    </source>
</evidence>
<feature type="binding site" evidence="9">
    <location>
        <position position="148"/>
    </location>
    <ligand>
        <name>4-amino-2-methyl-5-(diphosphooxymethyl)pyrimidine</name>
        <dbReference type="ChEBI" id="CHEBI:57841"/>
    </ligand>
</feature>
<comment type="catalytic activity">
    <reaction evidence="7 9 10">
        <text>2-(2-carboxy-4-methylthiazol-5-yl)ethyl phosphate + 4-amino-2-methyl-5-(diphosphooxymethyl)pyrimidine + 2 H(+) = thiamine phosphate + CO2 + diphosphate</text>
        <dbReference type="Rhea" id="RHEA:47848"/>
        <dbReference type="ChEBI" id="CHEBI:15378"/>
        <dbReference type="ChEBI" id="CHEBI:16526"/>
        <dbReference type="ChEBI" id="CHEBI:33019"/>
        <dbReference type="ChEBI" id="CHEBI:37575"/>
        <dbReference type="ChEBI" id="CHEBI:57841"/>
        <dbReference type="ChEBI" id="CHEBI:62890"/>
        <dbReference type="EC" id="2.5.1.3"/>
    </reaction>
</comment>
<evidence type="ECO:0000256" key="6">
    <source>
        <dbReference type="ARBA" id="ARBA00047334"/>
    </source>
</evidence>
<dbReference type="GO" id="GO:0000287">
    <property type="term" value="F:magnesium ion binding"/>
    <property type="evidence" value="ECO:0007669"/>
    <property type="project" value="UniProtKB-UniRule"/>
</dbReference>
<comment type="function">
    <text evidence="9">Condenses 4-methyl-5-(beta-hydroxyethyl)thiazole monophosphate (THZ-P) and 2-methyl-4-amino-5-hydroxymethyl pyrimidine pyrophosphate (HMP-PP) to form thiamine monophosphate (TMP).</text>
</comment>
<dbReference type="RefSeq" id="WP_153346120.1">
    <property type="nucleotide sequence ID" value="NZ_WIVE01000068.1"/>
</dbReference>
<comment type="caution">
    <text evidence="9">Lacks conserved residue(s) required for the propagation of feature annotation.</text>
</comment>
<evidence type="ECO:0000256" key="8">
    <source>
        <dbReference type="ARBA" id="ARBA00047883"/>
    </source>
</evidence>
<dbReference type="EC" id="2.5.1.3" evidence="9"/>
<feature type="binding site" evidence="9">
    <location>
        <position position="175"/>
    </location>
    <ligand>
        <name>2-[(2R,5Z)-2-carboxy-4-methylthiazol-5(2H)-ylidene]ethyl phosphate</name>
        <dbReference type="ChEBI" id="CHEBI:62899"/>
    </ligand>
</feature>
<evidence type="ECO:0000256" key="10">
    <source>
        <dbReference type="RuleBase" id="RU003826"/>
    </source>
</evidence>
<evidence type="ECO:0000313" key="14">
    <source>
        <dbReference type="Proteomes" id="UP000434582"/>
    </source>
</evidence>
<dbReference type="Pfam" id="PF02581">
    <property type="entry name" value="TMP-TENI"/>
    <property type="match status" value="1"/>
</dbReference>
<feature type="binding site" evidence="9">
    <location>
        <position position="80"/>
    </location>
    <ligand>
        <name>Mg(2+)</name>
        <dbReference type="ChEBI" id="CHEBI:18420"/>
    </ligand>
</feature>
<dbReference type="PANTHER" id="PTHR20857:SF15">
    <property type="entry name" value="THIAMINE-PHOSPHATE SYNTHASE"/>
    <property type="match status" value="1"/>
</dbReference>
<keyword evidence="5 9" id="KW-0784">Thiamine biosynthesis</keyword>
<dbReference type="AlphaFoldDB" id="A0A7X2D449"/>
<feature type="domain" description="Thiamine phosphate synthase/TenI" evidence="12">
    <location>
        <begin position="16"/>
        <end position="197"/>
    </location>
</feature>
<reference evidence="13 14" key="1">
    <citation type="submission" date="2019-10" db="EMBL/GenBank/DDBJ databases">
        <title>Draft whole-genome sequence of the purple nonsulfur photosynthetic bacterium Roseospira navarrensis DSM 15114.</title>
        <authorList>
            <person name="Kyndt J.A."/>
            <person name="Meyer T.E."/>
        </authorList>
    </citation>
    <scope>NUCLEOTIDE SEQUENCE [LARGE SCALE GENOMIC DNA]</scope>
    <source>
        <strain evidence="13 14">DSM 15114</strain>
    </source>
</reference>
<dbReference type="Proteomes" id="UP000434582">
    <property type="component" value="Unassembled WGS sequence"/>
</dbReference>
<dbReference type="SUPFAM" id="SSF51391">
    <property type="entry name" value="Thiamin phosphate synthase"/>
    <property type="match status" value="1"/>
</dbReference>
<dbReference type="CDD" id="cd00564">
    <property type="entry name" value="TMP_TenI"/>
    <property type="match status" value="1"/>
</dbReference>
<comment type="similarity">
    <text evidence="9 10">Belongs to the thiamine-phosphate synthase family.</text>
</comment>
<feature type="binding site" evidence="9">
    <location>
        <position position="99"/>
    </location>
    <ligand>
        <name>Mg(2+)</name>
        <dbReference type="ChEBI" id="CHEBI:18420"/>
    </ligand>
</feature>
<evidence type="ECO:0000256" key="4">
    <source>
        <dbReference type="ARBA" id="ARBA00022842"/>
    </source>
</evidence>
<organism evidence="13 14">
    <name type="scientific">Roseospira navarrensis</name>
    <dbReference type="NCBI Taxonomy" id="140058"/>
    <lineage>
        <taxon>Bacteria</taxon>
        <taxon>Pseudomonadati</taxon>
        <taxon>Pseudomonadota</taxon>
        <taxon>Alphaproteobacteria</taxon>
        <taxon>Rhodospirillales</taxon>
        <taxon>Rhodospirillaceae</taxon>
        <taxon>Roseospira</taxon>
    </lineage>
</organism>
<dbReference type="PANTHER" id="PTHR20857">
    <property type="entry name" value="THIAMINE-PHOSPHATE PYROPHOSPHORYLASE"/>
    <property type="match status" value="1"/>
</dbReference>
<dbReference type="EMBL" id="WIVE01000068">
    <property type="protein sequence ID" value="MQX38049.1"/>
    <property type="molecule type" value="Genomic_DNA"/>
</dbReference>
<dbReference type="GO" id="GO:0009228">
    <property type="term" value="P:thiamine biosynthetic process"/>
    <property type="evidence" value="ECO:0007669"/>
    <property type="project" value="UniProtKB-KW"/>
</dbReference>
<feature type="binding site" evidence="9">
    <location>
        <position position="79"/>
    </location>
    <ligand>
        <name>4-amino-2-methyl-5-(diphosphooxymethyl)pyrimidine</name>
        <dbReference type="ChEBI" id="CHEBI:57841"/>
    </ligand>
</feature>
<comment type="catalytic activity">
    <reaction evidence="8 9 10">
        <text>2-[(2R,5Z)-2-carboxy-4-methylthiazol-5(2H)-ylidene]ethyl phosphate + 4-amino-2-methyl-5-(diphosphooxymethyl)pyrimidine + 2 H(+) = thiamine phosphate + CO2 + diphosphate</text>
        <dbReference type="Rhea" id="RHEA:47844"/>
        <dbReference type="ChEBI" id="CHEBI:15378"/>
        <dbReference type="ChEBI" id="CHEBI:16526"/>
        <dbReference type="ChEBI" id="CHEBI:33019"/>
        <dbReference type="ChEBI" id="CHEBI:37575"/>
        <dbReference type="ChEBI" id="CHEBI:57841"/>
        <dbReference type="ChEBI" id="CHEBI:62899"/>
        <dbReference type="EC" id="2.5.1.3"/>
    </reaction>
</comment>
<dbReference type="InterPro" id="IPR036206">
    <property type="entry name" value="ThiamineP_synth_sf"/>
</dbReference>
<feature type="binding site" evidence="9">
    <location>
        <begin position="145"/>
        <end position="147"/>
    </location>
    <ligand>
        <name>2-[(2R,5Z)-2-carboxy-4-methylthiazol-5(2H)-ylidene]ethyl phosphate</name>
        <dbReference type="ChEBI" id="CHEBI:62899"/>
    </ligand>
</feature>
<dbReference type="UniPathway" id="UPA00060">
    <property type="reaction ID" value="UER00141"/>
</dbReference>
<keyword evidence="4 9" id="KW-0460">Magnesium</keyword>
<dbReference type="HAMAP" id="MF_00097">
    <property type="entry name" value="TMP_synthase"/>
    <property type="match status" value="1"/>
</dbReference>
<dbReference type="OrthoDB" id="7159061at2"/>
<dbReference type="Gene3D" id="3.20.20.70">
    <property type="entry name" value="Aldolase class I"/>
    <property type="match status" value="1"/>
</dbReference>
<evidence type="ECO:0000259" key="12">
    <source>
        <dbReference type="Pfam" id="PF02581"/>
    </source>
</evidence>
<gene>
    <name evidence="9 13" type="primary">thiE</name>
    <name evidence="13" type="ORF">GHC57_16135</name>
</gene>
<name>A0A7X2D449_9PROT</name>
<dbReference type="InterPro" id="IPR022998">
    <property type="entry name" value="ThiamineP_synth_TenI"/>
</dbReference>
<proteinExistence type="inferred from homology"/>
<evidence type="ECO:0000256" key="5">
    <source>
        <dbReference type="ARBA" id="ARBA00022977"/>
    </source>
</evidence>
<comment type="caution">
    <text evidence="13">The sequence shown here is derived from an EMBL/GenBank/DDBJ whole genome shotgun (WGS) entry which is preliminary data.</text>
</comment>
<comment type="catalytic activity">
    <reaction evidence="6 9 10">
        <text>4-methyl-5-(2-phosphooxyethyl)-thiazole + 4-amino-2-methyl-5-(diphosphooxymethyl)pyrimidine + H(+) = thiamine phosphate + diphosphate</text>
        <dbReference type="Rhea" id="RHEA:22328"/>
        <dbReference type="ChEBI" id="CHEBI:15378"/>
        <dbReference type="ChEBI" id="CHEBI:33019"/>
        <dbReference type="ChEBI" id="CHEBI:37575"/>
        <dbReference type="ChEBI" id="CHEBI:57841"/>
        <dbReference type="ChEBI" id="CHEBI:58296"/>
        <dbReference type="EC" id="2.5.1.3"/>
    </reaction>
</comment>
<dbReference type="GO" id="GO:0005737">
    <property type="term" value="C:cytoplasm"/>
    <property type="evidence" value="ECO:0007669"/>
    <property type="project" value="TreeGrafter"/>
</dbReference>
<feature type="binding site" evidence="9">
    <location>
        <begin position="47"/>
        <end position="51"/>
    </location>
    <ligand>
        <name>4-amino-2-methyl-5-(diphosphooxymethyl)pyrimidine</name>
        <dbReference type="ChEBI" id="CHEBI:57841"/>
    </ligand>
</feature>
<accession>A0A7X2D449</accession>
<evidence type="ECO:0000256" key="7">
    <source>
        <dbReference type="ARBA" id="ARBA00047851"/>
    </source>
</evidence>
<keyword evidence="2 9" id="KW-0808">Transferase</keyword>
<dbReference type="InterPro" id="IPR034291">
    <property type="entry name" value="TMP_synthase"/>
</dbReference>
<evidence type="ECO:0000256" key="11">
    <source>
        <dbReference type="RuleBase" id="RU004253"/>
    </source>
</evidence>
<comment type="pathway">
    <text evidence="1 9 11">Cofactor biosynthesis; thiamine diphosphate biosynthesis; thiamine phosphate from 4-amino-2-methyl-5-diphosphomethylpyrimidine and 4-methyl-5-(2-phosphoethyl)-thiazole: step 1/1.</text>
</comment>
<dbReference type="GO" id="GO:0009229">
    <property type="term" value="P:thiamine diphosphate biosynthetic process"/>
    <property type="evidence" value="ECO:0007669"/>
    <property type="project" value="UniProtKB-UniRule"/>
</dbReference>
<protein>
    <recommendedName>
        <fullName evidence="9">Thiamine-phosphate synthase</fullName>
        <shortName evidence="9">TP synthase</shortName>
        <shortName evidence="9">TPS</shortName>
        <ecNumber evidence="9">2.5.1.3</ecNumber>
    </recommendedName>
    <alternativeName>
        <fullName evidence="9">Thiamine-phosphate pyrophosphorylase</fullName>
        <shortName evidence="9">TMP pyrophosphorylase</shortName>
        <shortName evidence="9">TMP-PPase</shortName>
    </alternativeName>
</protein>
<dbReference type="NCBIfam" id="TIGR00693">
    <property type="entry name" value="thiE"/>
    <property type="match status" value="1"/>
</dbReference>
<evidence type="ECO:0000256" key="9">
    <source>
        <dbReference type="HAMAP-Rule" id="MF_00097"/>
    </source>
</evidence>
<keyword evidence="14" id="KW-1185">Reference proteome</keyword>
<evidence type="ECO:0000313" key="13">
    <source>
        <dbReference type="EMBL" id="MQX38049.1"/>
    </source>
</evidence>
<feature type="binding site" evidence="9">
    <location>
        <position position="118"/>
    </location>
    <ligand>
        <name>4-amino-2-methyl-5-(diphosphooxymethyl)pyrimidine</name>
        <dbReference type="ChEBI" id="CHEBI:57841"/>
    </ligand>
</feature>
<comment type="cofactor">
    <cofactor evidence="9">
        <name>Mg(2+)</name>
        <dbReference type="ChEBI" id="CHEBI:18420"/>
    </cofactor>
    <text evidence="9">Binds 1 Mg(2+) ion per subunit.</text>
</comment>
<dbReference type="GO" id="GO:0004789">
    <property type="term" value="F:thiamine-phosphate diphosphorylase activity"/>
    <property type="evidence" value="ECO:0007669"/>
    <property type="project" value="UniProtKB-UniRule"/>
</dbReference>
<evidence type="ECO:0000256" key="3">
    <source>
        <dbReference type="ARBA" id="ARBA00022723"/>
    </source>
</evidence>
<evidence type="ECO:0000256" key="2">
    <source>
        <dbReference type="ARBA" id="ARBA00022679"/>
    </source>
</evidence>